<evidence type="ECO:0000313" key="3">
    <source>
        <dbReference type="Proteomes" id="UP001610728"/>
    </source>
</evidence>
<keyword evidence="3" id="KW-1185">Reference proteome</keyword>
<reference evidence="2 3" key="1">
    <citation type="submission" date="2020-05" db="EMBL/GenBank/DDBJ databases">
        <title>Ceratocystis lukuohia genome.</title>
        <authorList>
            <person name="Harrington T.C."/>
            <person name="Kim K."/>
            <person name="Mayers C.G."/>
        </authorList>
    </citation>
    <scope>NUCLEOTIDE SEQUENCE [LARGE SCALE GENOMIC DNA]</scope>
    <source>
        <strain evidence="2 3">C4212</strain>
    </source>
</reference>
<dbReference type="GeneID" id="98117255"/>
<dbReference type="Proteomes" id="UP001610728">
    <property type="component" value="Unassembled WGS sequence"/>
</dbReference>
<name>A0ABR4MKX9_9PEZI</name>
<proteinExistence type="predicted"/>
<evidence type="ECO:0000313" key="2">
    <source>
        <dbReference type="EMBL" id="KAL2888937.1"/>
    </source>
</evidence>
<dbReference type="RefSeq" id="XP_070860117.1">
    <property type="nucleotide sequence ID" value="XM_071000408.1"/>
</dbReference>
<evidence type="ECO:0000256" key="1">
    <source>
        <dbReference type="SAM" id="MobiDB-lite"/>
    </source>
</evidence>
<protein>
    <submittedName>
        <fullName evidence="2">Uncharacterized protein</fullName>
    </submittedName>
</protein>
<sequence>MRASSFFSASLPFLCLRDCNPNSIEDVQPYERLAPGPAKIADAQPFETKERGFEATNIAGAGSFDANEPVSTDASGPKLTVSIGLEYIRKPPTVMCNDITNVSYLHDRGYDTSDFFRDDLNIYSDHFGEHRRDAVVSFFFNREKKVASVRENNLPLETPHQYKLSLYTIYEAVRYLLGVGYTAMDWLVMDINDMKTLKIVKNYQRQYNLEPEAEIRLTPGSPDWDSFTDTDHYEQAAKMLPGKITKIIIKRKERVIEGTNFPTAAVHVIMFSHSYAAKEAGASPADSVELEHDRLDSAIKAVDNIEAAELRVALGLAPGVRTFIDLLKAGAEKSFLESLWGPTPYDAPEVVPETVPETASDGIDWESIWKLSSDPAPNSESETTSEAVPETVPEAESEHTSDDLDWEAMLELSLKSASKTEP</sequence>
<feature type="region of interest" description="Disordered" evidence="1">
    <location>
        <begin position="370"/>
        <end position="405"/>
    </location>
</feature>
<comment type="caution">
    <text evidence="2">The sequence shown here is derived from an EMBL/GenBank/DDBJ whole genome shotgun (WGS) entry which is preliminary data.</text>
</comment>
<accession>A0ABR4MKX9</accession>
<gene>
    <name evidence="2" type="ORF">HOO65_030438</name>
</gene>
<feature type="compositionally biased region" description="Polar residues" evidence="1">
    <location>
        <begin position="375"/>
        <end position="386"/>
    </location>
</feature>
<dbReference type="EMBL" id="JABSNW010000003">
    <property type="protein sequence ID" value="KAL2888937.1"/>
    <property type="molecule type" value="Genomic_DNA"/>
</dbReference>
<organism evidence="2 3">
    <name type="scientific">Ceratocystis lukuohia</name>
    <dbReference type="NCBI Taxonomy" id="2019550"/>
    <lineage>
        <taxon>Eukaryota</taxon>
        <taxon>Fungi</taxon>
        <taxon>Dikarya</taxon>
        <taxon>Ascomycota</taxon>
        <taxon>Pezizomycotina</taxon>
        <taxon>Sordariomycetes</taxon>
        <taxon>Hypocreomycetidae</taxon>
        <taxon>Microascales</taxon>
        <taxon>Ceratocystidaceae</taxon>
        <taxon>Ceratocystis</taxon>
    </lineage>
</organism>